<gene>
    <name evidence="1" type="ORF">NSPZN2_40177</name>
</gene>
<comment type="caution">
    <text evidence="1">The sequence shown here is derived from an EMBL/GenBank/DDBJ whole genome shotgun (WGS) entry which is preliminary data.</text>
</comment>
<proteinExistence type="predicted"/>
<sequence length="57" mass="6145">MPGNQVKGDIGMYRCQGDHAVLMPLGGGDVYWSVNLTGTVGLFFATVDGDELEWRGL</sequence>
<protein>
    <submittedName>
        <fullName evidence="1">Uncharacterized protein</fullName>
    </submittedName>
</protein>
<organism evidence="1 2">
    <name type="scientific">Nitrospira defluvii</name>
    <dbReference type="NCBI Taxonomy" id="330214"/>
    <lineage>
        <taxon>Bacteria</taxon>
        <taxon>Pseudomonadati</taxon>
        <taxon>Nitrospirota</taxon>
        <taxon>Nitrospiria</taxon>
        <taxon>Nitrospirales</taxon>
        <taxon>Nitrospiraceae</taxon>
        <taxon>Nitrospira</taxon>
    </lineage>
</organism>
<evidence type="ECO:0000313" key="1">
    <source>
        <dbReference type="EMBL" id="CAE6768878.1"/>
    </source>
</evidence>
<keyword evidence="2" id="KW-1185">Reference proteome</keyword>
<name>A0ABM8RSD3_9BACT</name>
<dbReference type="Proteomes" id="UP000675880">
    <property type="component" value="Unassembled WGS sequence"/>
</dbReference>
<dbReference type="EMBL" id="CAJNBJ010000017">
    <property type="protein sequence ID" value="CAE6768878.1"/>
    <property type="molecule type" value="Genomic_DNA"/>
</dbReference>
<evidence type="ECO:0000313" key="2">
    <source>
        <dbReference type="Proteomes" id="UP000675880"/>
    </source>
</evidence>
<reference evidence="1 2" key="1">
    <citation type="submission" date="2021-02" db="EMBL/GenBank/DDBJ databases">
        <authorList>
            <person name="Han P."/>
        </authorList>
    </citation>
    <scope>NUCLEOTIDE SEQUENCE [LARGE SCALE GENOMIC DNA]</scope>
    <source>
        <strain evidence="1">Candidatus Nitrospira sp. ZN2</strain>
    </source>
</reference>
<accession>A0ABM8RSD3</accession>